<name>A0A0F9W8Z2_9ZZZZ</name>
<proteinExistence type="predicted"/>
<evidence type="ECO:0008006" key="2">
    <source>
        <dbReference type="Google" id="ProtNLM"/>
    </source>
</evidence>
<sequence length="173" mass="19670">MRQILRQTLLMMVAGLLLAACVSGGPQVGHTVTLCCPGNYDNYRAYGLELQDMPGFLSDYMVAEFDTALQEKGLVRNDRLNDLTVTMSYRHVNLNPEQEEIDPFERRIEGEPMLRYVANIVVEMRESDTGREVWAGRINRIHTVLPGEYMHEDGARPEISNAFTEMLESYPAL</sequence>
<organism evidence="1">
    <name type="scientific">marine sediment metagenome</name>
    <dbReference type="NCBI Taxonomy" id="412755"/>
    <lineage>
        <taxon>unclassified sequences</taxon>
        <taxon>metagenomes</taxon>
        <taxon>ecological metagenomes</taxon>
    </lineage>
</organism>
<reference evidence="1" key="1">
    <citation type="journal article" date="2015" name="Nature">
        <title>Complex archaea that bridge the gap between prokaryotes and eukaryotes.</title>
        <authorList>
            <person name="Spang A."/>
            <person name="Saw J.H."/>
            <person name="Jorgensen S.L."/>
            <person name="Zaremba-Niedzwiedzka K."/>
            <person name="Martijn J."/>
            <person name="Lind A.E."/>
            <person name="van Eijk R."/>
            <person name="Schleper C."/>
            <person name="Guy L."/>
            <person name="Ettema T.J."/>
        </authorList>
    </citation>
    <scope>NUCLEOTIDE SEQUENCE</scope>
</reference>
<dbReference type="PROSITE" id="PS51257">
    <property type="entry name" value="PROKAR_LIPOPROTEIN"/>
    <property type="match status" value="1"/>
</dbReference>
<dbReference type="EMBL" id="LAZR01000001">
    <property type="protein sequence ID" value="KKO12875.1"/>
    <property type="molecule type" value="Genomic_DNA"/>
</dbReference>
<dbReference type="AlphaFoldDB" id="A0A0F9W8Z2"/>
<accession>A0A0F9W8Z2</accession>
<evidence type="ECO:0000313" key="1">
    <source>
        <dbReference type="EMBL" id="KKO12875.1"/>
    </source>
</evidence>
<comment type="caution">
    <text evidence="1">The sequence shown here is derived from an EMBL/GenBank/DDBJ whole genome shotgun (WGS) entry which is preliminary data.</text>
</comment>
<protein>
    <recommendedName>
        <fullName evidence="2">DUF4136 domain-containing protein</fullName>
    </recommendedName>
</protein>
<gene>
    <name evidence="1" type="ORF">LCGC14_0008920</name>
</gene>